<dbReference type="GO" id="GO:0008270">
    <property type="term" value="F:zinc ion binding"/>
    <property type="evidence" value="ECO:0007669"/>
    <property type="project" value="UniProtKB-KW"/>
</dbReference>
<sequence>MSMMDNGDKQPSVMHYCKICNRGFGCGGALGGHMRAHAMGDVNTRMYEHPISSFRDKPDGNHRHSYFLRAREDSGKKSSTWPLTEHGKCTLLVDRASPISSPAGSEDHLLRLNHRSGKEYIWIEERKLKQAKLPENSETCDSSEEEDLANCLVMLSNKTFDSSIKEETKANETAKGTFQCKACKKVFNSHQALGGHRASHKTVKGCFASRFDNLNDEQGFITITNDHDQYFTPIKSVTAPSLDLNHPAQYPFATMSKRKTKVHECSICHRVFSSGQALGGHKRCHWHSSTVPESSFNGIFQYERQQPWKKPMFRKSQPLDLNLPPLLDDTDEADRNGDNRTKSEARTRIFLQPLVNKEVDDNQKIQNYKLQKIENMHGSLHYLNGGEHGEINLGKLSDLRDMNVDGSSSSPWLQVGIASTTDQGLPHEVATTVNFF</sequence>
<evidence type="ECO:0000259" key="3">
    <source>
        <dbReference type="PROSITE" id="PS50157"/>
    </source>
</evidence>
<dbReference type="InterPro" id="IPR036236">
    <property type="entry name" value="Znf_C2H2_sf"/>
</dbReference>
<name>A0ABC8ULJ4_9AQUA</name>
<keyword evidence="5" id="KW-1185">Reference proteome</keyword>
<dbReference type="Pfam" id="PF13912">
    <property type="entry name" value="zf-C2H2_6"/>
    <property type="match status" value="3"/>
</dbReference>
<organism evidence="4 5">
    <name type="scientific">Ilex paraguariensis</name>
    <name type="common">yerba mate</name>
    <dbReference type="NCBI Taxonomy" id="185542"/>
    <lineage>
        <taxon>Eukaryota</taxon>
        <taxon>Viridiplantae</taxon>
        <taxon>Streptophyta</taxon>
        <taxon>Embryophyta</taxon>
        <taxon>Tracheophyta</taxon>
        <taxon>Spermatophyta</taxon>
        <taxon>Magnoliopsida</taxon>
        <taxon>eudicotyledons</taxon>
        <taxon>Gunneridae</taxon>
        <taxon>Pentapetalae</taxon>
        <taxon>asterids</taxon>
        <taxon>campanulids</taxon>
        <taxon>Aquifoliales</taxon>
        <taxon>Aquifoliaceae</taxon>
        <taxon>Ilex</taxon>
    </lineage>
</organism>
<comment type="caution">
    <text evidence="4">The sequence shown here is derived from an EMBL/GenBank/DDBJ whole genome shotgun (WGS) entry which is preliminary data.</text>
</comment>
<keyword evidence="1" id="KW-0479">Metal-binding</keyword>
<dbReference type="AlphaFoldDB" id="A0ABC8ULJ4"/>
<dbReference type="SUPFAM" id="SSF57667">
    <property type="entry name" value="beta-beta-alpha zinc fingers"/>
    <property type="match status" value="2"/>
</dbReference>
<evidence type="ECO:0000256" key="1">
    <source>
        <dbReference type="PROSITE-ProRule" id="PRU00042"/>
    </source>
</evidence>
<dbReference type="PANTHER" id="PTHR47068:SF1">
    <property type="entry name" value="OS02G0659100 PROTEIN"/>
    <property type="match status" value="1"/>
</dbReference>
<dbReference type="Proteomes" id="UP001642360">
    <property type="component" value="Unassembled WGS sequence"/>
</dbReference>
<evidence type="ECO:0000313" key="4">
    <source>
        <dbReference type="EMBL" id="CAK9181930.1"/>
    </source>
</evidence>
<dbReference type="PANTHER" id="PTHR47068">
    <property type="entry name" value="OS02G0659100 PROTEIN"/>
    <property type="match status" value="1"/>
</dbReference>
<proteinExistence type="predicted"/>
<dbReference type="PROSITE" id="PS50157">
    <property type="entry name" value="ZINC_FINGER_C2H2_2"/>
    <property type="match status" value="3"/>
</dbReference>
<feature type="domain" description="C2H2-type" evidence="3">
    <location>
        <begin position="263"/>
        <end position="292"/>
    </location>
</feature>
<reference evidence="4 5" key="1">
    <citation type="submission" date="2024-02" db="EMBL/GenBank/DDBJ databases">
        <authorList>
            <person name="Vignale AGUSTIN F."/>
            <person name="Sosa J E."/>
            <person name="Modenutti C."/>
        </authorList>
    </citation>
    <scope>NUCLEOTIDE SEQUENCE [LARGE SCALE GENOMIC DNA]</scope>
</reference>
<feature type="domain" description="C2H2-type" evidence="3">
    <location>
        <begin position="15"/>
        <end position="38"/>
    </location>
</feature>
<feature type="region of interest" description="Disordered" evidence="2">
    <location>
        <begin position="319"/>
        <end position="344"/>
    </location>
</feature>
<evidence type="ECO:0000256" key="2">
    <source>
        <dbReference type="SAM" id="MobiDB-lite"/>
    </source>
</evidence>
<dbReference type="SMART" id="SM00355">
    <property type="entry name" value="ZnF_C2H2"/>
    <property type="match status" value="3"/>
</dbReference>
<dbReference type="EMBL" id="CAUOFW020008180">
    <property type="protein sequence ID" value="CAK9181930.1"/>
    <property type="molecule type" value="Genomic_DNA"/>
</dbReference>
<dbReference type="Gene3D" id="3.30.160.60">
    <property type="entry name" value="Classic Zinc Finger"/>
    <property type="match status" value="1"/>
</dbReference>
<accession>A0ABC8ULJ4</accession>
<feature type="domain" description="C2H2-type" evidence="3">
    <location>
        <begin position="178"/>
        <end position="205"/>
    </location>
</feature>
<dbReference type="InterPro" id="IPR013087">
    <property type="entry name" value="Znf_C2H2_type"/>
</dbReference>
<keyword evidence="1" id="KW-0863">Zinc-finger</keyword>
<gene>
    <name evidence="4" type="ORF">ILEXP_LOCUS52038</name>
</gene>
<keyword evidence="1" id="KW-0862">Zinc</keyword>
<evidence type="ECO:0000313" key="5">
    <source>
        <dbReference type="Proteomes" id="UP001642360"/>
    </source>
</evidence>
<dbReference type="PROSITE" id="PS00028">
    <property type="entry name" value="ZINC_FINGER_C2H2_1"/>
    <property type="match status" value="3"/>
</dbReference>
<protein>
    <recommendedName>
        <fullName evidence="3">C2H2-type domain-containing protein</fullName>
    </recommendedName>
</protein>
<feature type="compositionally biased region" description="Basic and acidic residues" evidence="2">
    <location>
        <begin position="333"/>
        <end position="344"/>
    </location>
</feature>